<feature type="binding site" evidence="5">
    <location>
        <position position="473"/>
    </location>
    <ligand>
        <name>Fe cation</name>
        <dbReference type="ChEBI" id="CHEBI:24875"/>
        <note>catalytic</note>
    </ligand>
</feature>
<dbReference type="EC" id="1.13.11.-" evidence="6"/>
<dbReference type="Pfam" id="PF03055">
    <property type="entry name" value="RPE65"/>
    <property type="match status" value="1"/>
</dbReference>
<evidence type="ECO:0000256" key="1">
    <source>
        <dbReference type="ARBA" id="ARBA00006787"/>
    </source>
</evidence>
<dbReference type="PANTHER" id="PTHR10543:SF89">
    <property type="entry name" value="CAROTENOID 9,10(9',10')-CLEAVAGE DIOXYGENASE 1"/>
    <property type="match status" value="1"/>
</dbReference>
<feature type="binding site" evidence="5">
    <location>
        <position position="167"/>
    </location>
    <ligand>
        <name>Fe cation</name>
        <dbReference type="ChEBI" id="CHEBI:24875"/>
        <note>catalytic</note>
    </ligand>
</feature>
<evidence type="ECO:0000256" key="2">
    <source>
        <dbReference type="ARBA" id="ARBA00022723"/>
    </source>
</evidence>
<name>A0A842HVT9_9SPHN</name>
<feature type="binding site" evidence="5">
    <location>
        <position position="283"/>
    </location>
    <ligand>
        <name>Fe cation</name>
        <dbReference type="ChEBI" id="CHEBI:24875"/>
        <note>catalytic</note>
    </ligand>
</feature>
<proteinExistence type="inferred from homology"/>
<protein>
    <recommendedName>
        <fullName evidence="6">Dioxygenase</fullName>
        <ecNumber evidence="6">1.13.11.-</ecNumber>
    </recommendedName>
</protein>
<sequence length="487" mass="53795">MSDFPRTVQFMGLNEPIRWEGSTPELEIEGEIPAEIQGAFFRAVPDPAHVPFVENDVLLSADGMVSRILIKDGKVSHDCRYVHTARWQAEHEAGRALFGRYRNPFTDDPSVEGVDRTVSNTTPVWHAGKLYLTKEDGRAYRVDPHTLETLGSWDFDGALKSETMTAHVRIDPETKEMFFFGYEADGLASKNIAYCVVDPQGNLVSEQSFDAPYCSMMHDFAISEKYALFPVFPTTSDIDVLKEGGPHWIHHQDWDSWIGVVPRGGSVEDVRWFRGPKGVHVYHIVNAFDEGGKVHIDMCQSDSNAFGFIREDSGITIPQHELGGGLVRWTLDMDGDSEEAEVAVIGPPGDLPRVRDADMGRPYAMAWYGTIDPEGPPPLMGGPVGIAFTALLAFDPARGVVGGYTVPPMHAIHEPVHVPSSQEGHGGWLVATADRMNGPDDYDSELWIFEADAIGKGPIASAKFPERIKPQVHGWWVPLADYEAAKA</sequence>
<evidence type="ECO:0000256" key="6">
    <source>
        <dbReference type="RuleBase" id="RU364048"/>
    </source>
</evidence>
<dbReference type="RefSeq" id="WP_185800314.1">
    <property type="nucleotide sequence ID" value="NZ_JACJVJ010000001.1"/>
</dbReference>
<evidence type="ECO:0000256" key="3">
    <source>
        <dbReference type="ARBA" id="ARBA00023002"/>
    </source>
</evidence>
<comment type="similarity">
    <text evidence="1 6">Belongs to the carotenoid oxygenase family.</text>
</comment>
<organism evidence="7 8">
    <name type="scientific">Parasphingopyxis marina</name>
    <dbReference type="NCBI Taxonomy" id="2761622"/>
    <lineage>
        <taxon>Bacteria</taxon>
        <taxon>Pseudomonadati</taxon>
        <taxon>Pseudomonadota</taxon>
        <taxon>Alphaproteobacteria</taxon>
        <taxon>Sphingomonadales</taxon>
        <taxon>Sphingomonadaceae</taxon>
        <taxon>Parasphingopyxis</taxon>
    </lineage>
</organism>
<dbReference type="EMBL" id="JACJVJ010000001">
    <property type="protein sequence ID" value="MBC2777082.1"/>
    <property type="molecule type" value="Genomic_DNA"/>
</dbReference>
<keyword evidence="4 5" id="KW-0408">Iron</keyword>
<dbReference type="InterPro" id="IPR004294">
    <property type="entry name" value="Carotenoid_Oase"/>
</dbReference>
<dbReference type="PANTHER" id="PTHR10543">
    <property type="entry name" value="BETA-CAROTENE DIOXYGENASE"/>
    <property type="match status" value="1"/>
</dbReference>
<keyword evidence="3 6" id="KW-0560">Oxidoreductase</keyword>
<keyword evidence="6" id="KW-0223">Dioxygenase</keyword>
<dbReference type="GO" id="GO:0046872">
    <property type="term" value="F:metal ion binding"/>
    <property type="evidence" value="ECO:0007669"/>
    <property type="project" value="UniProtKB-KW"/>
</dbReference>
<dbReference type="GO" id="GO:0010436">
    <property type="term" value="F:carotenoid dioxygenase activity"/>
    <property type="evidence" value="ECO:0007669"/>
    <property type="project" value="TreeGrafter"/>
</dbReference>
<reference evidence="7 8" key="1">
    <citation type="submission" date="2020-08" db="EMBL/GenBank/DDBJ databases">
        <title>Draft genome sequence of Parasphingopyxis sp. GrpM-11.</title>
        <authorList>
            <person name="Oh J."/>
            <person name="Roh D.-H."/>
        </authorList>
    </citation>
    <scope>NUCLEOTIDE SEQUENCE [LARGE SCALE GENOMIC DNA]</scope>
    <source>
        <strain evidence="7 8">GrpM-11</strain>
    </source>
</reference>
<dbReference type="AlphaFoldDB" id="A0A842HVT9"/>
<evidence type="ECO:0000256" key="4">
    <source>
        <dbReference type="ARBA" id="ARBA00023004"/>
    </source>
</evidence>
<evidence type="ECO:0000256" key="5">
    <source>
        <dbReference type="PIRSR" id="PIRSR604294-1"/>
    </source>
</evidence>
<evidence type="ECO:0000313" key="8">
    <source>
        <dbReference type="Proteomes" id="UP000564378"/>
    </source>
</evidence>
<dbReference type="GO" id="GO:0016121">
    <property type="term" value="P:carotene catabolic process"/>
    <property type="evidence" value="ECO:0007669"/>
    <property type="project" value="TreeGrafter"/>
</dbReference>
<keyword evidence="8" id="KW-1185">Reference proteome</keyword>
<evidence type="ECO:0000313" key="7">
    <source>
        <dbReference type="EMBL" id="MBC2777082.1"/>
    </source>
</evidence>
<comment type="cofactor">
    <cofactor evidence="5 6">
        <name>Fe(2+)</name>
        <dbReference type="ChEBI" id="CHEBI:29033"/>
    </cofactor>
    <text evidence="5 6">Binds 1 Fe(2+) ion per subunit.</text>
</comment>
<feature type="binding site" evidence="5">
    <location>
        <position position="218"/>
    </location>
    <ligand>
        <name>Fe cation</name>
        <dbReference type="ChEBI" id="CHEBI:24875"/>
        <note>catalytic</note>
    </ligand>
</feature>
<keyword evidence="2 5" id="KW-0479">Metal-binding</keyword>
<accession>A0A842HVT9</accession>
<dbReference type="Proteomes" id="UP000564378">
    <property type="component" value="Unassembled WGS sequence"/>
</dbReference>
<gene>
    <name evidence="7" type="ORF">H6P80_05540</name>
</gene>
<comment type="caution">
    <text evidence="7">The sequence shown here is derived from an EMBL/GenBank/DDBJ whole genome shotgun (WGS) entry which is preliminary data.</text>
</comment>